<gene>
    <name evidence="1" type="ORF">METZ01_LOCUS497495</name>
</gene>
<proteinExistence type="predicted"/>
<evidence type="ECO:0000313" key="1">
    <source>
        <dbReference type="EMBL" id="SVE44641.1"/>
    </source>
</evidence>
<accession>A0A383DJM5</accession>
<sequence length="83" mass="9313">MNIVTKVINTIFLLFVFSSSLAAEVTASEELQYDSDKQVSIATPTDPNLKWQQYLSNEDIREGTNVRGERIFLIAYAEAIVGK</sequence>
<dbReference type="AlphaFoldDB" id="A0A383DJM5"/>
<reference evidence="1" key="1">
    <citation type="submission" date="2018-05" db="EMBL/GenBank/DDBJ databases">
        <authorList>
            <person name="Lanie J.A."/>
            <person name="Ng W.-L."/>
            <person name="Kazmierczak K.M."/>
            <person name="Andrzejewski T.M."/>
            <person name="Davidsen T.M."/>
            <person name="Wayne K.J."/>
            <person name="Tettelin H."/>
            <person name="Glass J.I."/>
            <person name="Rusch D."/>
            <person name="Podicherti R."/>
            <person name="Tsui H.-C.T."/>
            <person name="Winkler M.E."/>
        </authorList>
    </citation>
    <scope>NUCLEOTIDE SEQUENCE</scope>
</reference>
<feature type="non-terminal residue" evidence="1">
    <location>
        <position position="83"/>
    </location>
</feature>
<protein>
    <submittedName>
        <fullName evidence="1">Uncharacterized protein</fullName>
    </submittedName>
</protein>
<dbReference type="EMBL" id="UINC01217859">
    <property type="protein sequence ID" value="SVE44641.1"/>
    <property type="molecule type" value="Genomic_DNA"/>
</dbReference>
<name>A0A383DJM5_9ZZZZ</name>
<organism evidence="1">
    <name type="scientific">marine metagenome</name>
    <dbReference type="NCBI Taxonomy" id="408172"/>
    <lineage>
        <taxon>unclassified sequences</taxon>
        <taxon>metagenomes</taxon>
        <taxon>ecological metagenomes</taxon>
    </lineage>
</organism>